<organism evidence="1 2">
    <name type="scientific">Halomonas alkaliantarctica</name>
    <dbReference type="NCBI Taxonomy" id="232346"/>
    <lineage>
        <taxon>Bacteria</taxon>
        <taxon>Pseudomonadati</taxon>
        <taxon>Pseudomonadota</taxon>
        <taxon>Gammaproteobacteria</taxon>
        <taxon>Oceanospirillales</taxon>
        <taxon>Halomonadaceae</taxon>
        <taxon>Halomonas</taxon>
    </lineage>
</organism>
<gene>
    <name evidence="1" type="ORF">QEN58_09660</name>
</gene>
<evidence type="ECO:0000313" key="1">
    <source>
        <dbReference type="EMBL" id="WGI23623.1"/>
    </source>
</evidence>
<name>A0ABY8LGM5_9GAMM</name>
<dbReference type="EMBL" id="CP122961">
    <property type="protein sequence ID" value="WGI23623.1"/>
    <property type="molecule type" value="Genomic_DNA"/>
</dbReference>
<dbReference type="RefSeq" id="WP_280103483.1">
    <property type="nucleotide sequence ID" value="NZ_CP122961.1"/>
</dbReference>
<keyword evidence="2" id="KW-1185">Reference proteome</keyword>
<reference evidence="1" key="1">
    <citation type="submission" date="2023-04" db="EMBL/GenBank/DDBJ databases">
        <title>Complete genome sequence of Halomonas alkaliantarctica MSP3 isolated from marine sediment, Jeju Island.</title>
        <authorList>
            <person name="Park S.-J."/>
        </authorList>
    </citation>
    <scope>NUCLEOTIDE SEQUENCE</scope>
    <source>
        <strain evidence="1">MSP3</strain>
    </source>
</reference>
<dbReference type="Proteomes" id="UP001179830">
    <property type="component" value="Chromosome"/>
</dbReference>
<evidence type="ECO:0000313" key="2">
    <source>
        <dbReference type="Proteomes" id="UP001179830"/>
    </source>
</evidence>
<proteinExistence type="predicted"/>
<accession>A0ABY8LGM5</accession>
<sequence>MRKKNAIPYLSKEPFPIPEVYQSQLPPGLSLRDALRPQLGDIPDIVGLVSQQVIFGTYPIDLTNDTANAVIELPANTLLLPDAIDVVIVESDGAGGTPEIQVGPNDAEPDSYLATTAINTTAIGGRETFEPLTRDGMTSLRVSVVIAGTGTLSAKVVVRGYVMEI</sequence>
<protein>
    <submittedName>
        <fullName evidence="1">Uncharacterized protein</fullName>
    </submittedName>
</protein>